<dbReference type="EMBL" id="FNXT01001343">
    <property type="protein sequence ID" value="SZX78881.1"/>
    <property type="molecule type" value="Genomic_DNA"/>
</dbReference>
<evidence type="ECO:0000313" key="3">
    <source>
        <dbReference type="EMBL" id="SZX78881.1"/>
    </source>
</evidence>
<protein>
    <submittedName>
        <fullName evidence="3">Uncharacterized protein</fullName>
    </submittedName>
</protein>
<proteinExistence type="predicted"/>
<keyword evidence="4" id="KW-1185">Reference proteome</keyword>
<feature type="signal peptide" evidence="1">
    <location>
        <begin position="1"/>
        <end position="23"/>
    </location>
</feature>
<dbReference type="EMBL" id="FNXT01001086">
    <property type="protein sequence ID" value="SZX71889.1"/>
    <property type="molecule type" value="Genomic_DNA"/>
</dbReference>
<reference evidence="3 4" key="1">
    <citation type="submission" date="2016-10" db="EMBL/GenBank/DDBJ databases">
        <authorList>
            <person name="Cai Z."/>
        </authorList>
    </citation>
    <scope>NUCLEOTIDE SEQUENCE [LARGE SCALE GENOMIC DNA]</scope>
</reference>
<name>A0A383WNA5_TETOB</name>
<keyword evidence="1" id="KW-0732">Signal</keyword>
<dbReference type="Proteomes" id="UP000256970">
    <property type="component" value="Unassembled WGS sequence"/>
</dbReference>
<accession>A0A383WNA5</accession>
<gene>
    <name evidence="2" type="ORF">BQ4739_LOCUS11997</name>
    <name evidence="3" type="ORF">BQ4739_LOCUS19184</name>
</gene>
<evidence type="ECO:0000256" key="1">
    <source>
        <dbReference type="SAM" id="SignalP"/>
    </source>
</evidence>
<feature type="chain" id="PRO_5036072884" evidence="1">
    <location>
        <begin position="24"/>
        <end position="362"/>
    </location>
</feature>
<dbReference type="AlphaFoldDB" id="A0A383WNA5"/>
<evidence type="ECO:0000313" key="2">
    <source>
        <dbReference type="EMBL" id="SZX71889.1"/>
    </source>
</evidence>
<evidence type="ECO:0000313" key="4">
    <source>
        <dbReference type="Proteomes" id="UP000256970"/>
    </source>
</evidence>
<organism evidence="3 4">
    <name type="scientific">Tetradesmus obliquus</name>
    <name type="common">Green alga</name>
    <name type="synonym">Acutodesmus obliquus</name>
    <dbReference type="NCBI Taxonomy" id="3088"/>
    <lineage>
        <taxon>Eukaryota</taxon>
        <taxon>Viridiplantae</taxon>
        <taxon>Chlorophyta</taxon>
        <taxon>core chlorophytes</taxon>
        <taxon>Chlorophyceae</taxon>
        <taxon>CS clade</taxon>
        <taxon>Sphaeropleales</taxon>
        <taxon>Scenedesmaceae</taxon>
        <taxon>Tetradesmus</taxon>
    </lineage>
</organism>
<sequence>MKPSLRLAALAAALCLGCSLVAANDLQIWATVEDCYGKVVPGAAVRISGCVDDFGTNGISATTNGTGMASFLEHAENSIQYCWGSAKQFCTFEVVSNPNGLTYATQSLMLDQAQVTPQDFICRMYGCCHPCAGIDQATGIDRQEPECKDFLTGPKLLFRPEEGTCAPPVNVGGETCFGWFKPTYNGNQDLSKVPVTSVSCRADQKNDASNVLTSGVLSLSETPVAPFLRLGNKQGGMRWGWEQLWNLPKGDAVMTETGTMFCGQNMFGGNIKVSLTATSLTYEITMGPGTKFTAGDVHVYASCQPLFGKNFAPGQLNCNPSNPKGCTTSGYLMAGGSAYKGNIQFAGGCSGGQLFTSFHLGL</sequence>